<evidence type="ECO:0000313" key="1">
    <source>
        <dbReference type="EMBL" id="ETO07310.1"/>
    </source>
</evidence>
<dbReference type="SUPFAM" id="SSF50965">
    <property type="entry name" value="Galactose oxidase, central domain"/>
    <property type="match status" value="1"/>
</dbReference>
<comment type="caution">
    <text evidence="1">The sequence shown here is derived from an EMBL/GenBank/DDBJ whole genome shotgun (WGS) entry which is preliminary data.</text>
</comment>
<dbReference type="AlphaFoldDB" id="X6M2S6"/>
<dbReference type="InterPro" id="IPR015915">
    <property type="entry name" value="Kelch-typ_b-propeller"/>
</dbReference>
<dbReference type="EMBL" id="ASPP01026270">
    <property type="protein sequence ID" value="ETO07310.1"/>
    <property type="molecule type" value="Genomic_DNA"/>
</dbReference>
<name>X6M2S6_RETFI</name>
<reference evidence="1 2" key="1">
    <citation type="journal article" date="2013" name="Curr. Biol.">
        <title>The Genome of the Foraminiferan Reticulomyxa filosa.</title>
        <authorList>
            <person name="Glockner G."/>
            <person name="Hulsmann N."/>
            <person name="Schleicher M."/>
            <person name="Noegel A.A."/>
            <person name="Eichinger L."/>
            <person name="Gallinger C."/>
            <person name="Pawlowski J."/>
            <person name="Sierra R."/>
            <person name="Euteneuer U."/>
            <person name="Pillet L."/>
            <person name="Moustafa A."/>
            <person name="Platzer M."/>
            <person name="Groth M."/>
            <person name="Szafranski K."/>
            <person name="Schliwa M."/>
        </authorList>
    </citation>
    <scope>NUCLEOTIDE SEQUENCE [LARGE SCALE GENOMIC DNA]</scope>
</reference>
<evidence type="ECO:0008006" key="3">
    <source>
        <dbReference type="Google" id="ProtNLM"/>
    </source>
</evidence>
<organism evidence="1 2">
    <name type="scientific">Reticulomyxa filosa</name>
    <dbReference type="NCBI Taxonomy" id="46433"/>
    <lineage>
        <taxon>Eukaryota</taxon>
        <taxon>Sar</taxon>
        <taxon>Rhizaria</taxon>
        <taxon>Retaria</taxon>
        <taxon>Foraminifera</taxon>
        <taxon>Monothalamids</taxon>
        <taxon>Reticulomyxidae</taxon>
        <taxon>Reticulomyxa</taxon>
    </lineage>
</organism>
<evidence type="ECO:0000313" key="2">
    <source>
        <dbReference type="Proteomes" id="UP000023152"/>
    </source>
</evidence>
<sequence>MSRAPFSKKFETILKKNHQINNNMDITQNSSEREAEQTKQSQQLNTLFQTLKELPTRLFGSPCVLYKHEILICGGWDKRTCYSYHTIKNEYKFICEYPSDIQLNGHCVVKLVDNNNKHSNQITLLSFGSDRYGRDKHTLVMKYVSVWSNISNKLNKSNEFNNYNQWVPFTDNHNNPIIIGRYQDIYEGARAVISGSNNHLLFITYQTNNISVFNLNTFQFSKHYFLPNTYISYHCFVLNPKNGQDIMKTNEEKKQNYQMLLFCKKIGLLIEYDEDSNNFQFHKLHVCDDITSFKYYAYVCIDDAILFFGGYGNDVSKSVLKYSIQENKWTIFQSTLPSQLHTCAAILSTEDNYIHIIGGKDYKHASVSTHMKTKVHAWSPSPLAKKEIKYIIEYWIRTSEIKLGWIDDFDQIIIKYSKMN</sequence>
<dbReference type="InterPro" id="IPR011043">
    <property type="entry name" value="Gal_Oxase/kelch_b-propeller"/>
</dbReference>
<gene>
    <name evidence="1" type="ORF">RFI_30083</name>
</gene>
<dbReference type="Proteomes" id="UP000023152">
    <property type="component" value="Unassembled WGS sequence"/>
</dbReference>
<protein>
    <recommendedName>
        <fullName evidence="3">Kelch motif family protein</fullName>
    </recommendedName>
</protein>
<proteinExistence type="predicted"/>
<dbReference type="Gene3D" id="2.120.10.80">
    <property type="entry name" value="Kelch-type beta propeller"/>
    <property type="match status" value="2"/>
</dbReference>
<accession>X6M2S6</accession>
<keyword evidence="2" id="KW-1185">Reference proteome</keyword>